<keyword evidence="1" id="KW-0812">Transmembrane</keyword>
<keyword evidence="1" id="KW-0472">Membrane</keyword>
<evidence type="ECO:0000313" key="3">
    <source>
        <dbReference type="Proteomes" id="UP000266328"/>
    </source>
</evidence>
<dbReference type="GO" id="GO:0006974">
    <property type="term" value="P:DNA damage response"/>
    <property type="evidence" value="ECO:0007669"/>
    <property type="project" value="TreeGrafter"/>
</dbReference>
<gene>
    <name evidence="2" type="ORF">SMC7_01485</name>
</gene>
<sequence length="236" mass="24255">MKHEGLIVGLLVVAVVISAVGLVLGVARPARQSRVVAATGTAQKSFVPDTAHLDLGVQTDASTVQKAQQDNVATMNGVLAALKAAGVKSEDIQTSSFYVNQNFDYSSGKSSIPTGWRVSNTMAVTTKPEIVSAIIDAASKAGVNIFNSISFEISNREELKAGLMKDAMANARAKALGTLAGTTHTLGDIVSIAADWSGPSVVTSGAEGMGGYAMSVPVEAGTNVLSVLVSVTFELD</sequence>
<dbReference type="PANTHER" id="PTHR34387">
    <property type="entry name" value="SLR1258 PROTEIN"/>
    <property type="match status" value="1"/>
</dbReference>
<name>A0A398D388_9BACT</name>
<proteinExistence type="predicted"/>
<evidence type="ECO:0000256" key="1">
    <source>
        <dbReference type="SAM" id="Phobius"/>
    </source>
</evidence>
<organism evidence="2 3">
    <name type="scientific">Candidatus Cryosericum terrychapinii</name>
    <dbReference type="NCBI Taxonomy" id="2290919"/>
    <lineage>
        <taxon>Bacteria</taxon>
        <taxon>Pseudomonadati</taxon>
        <taxon>Caldisericota/Cryosericota group</taxon>
        <taxon>Candidatus Cryosericota</taxon>
        <taxon>Candidatus Cryosericia</taxon>
        <taxon>Candidatus Cryosericales</taxon>
        <taxon>Candidatus Cryosericaceae</taxon>
        <taxon>Candidatus Cryosericum</taxon>
    </lineage>
</organism>
<dbReference type="RefSeq" id="WP_119088609.1">
    <property type="nucleotide sequence ID" value="NZ_QXIS01000006.1"/>
</dbReference>
<keyword evidence="3" id="KW-1185">Reference proteome</keyword>
<dbReference type="InterPro" id="IPR052022">
    <property type="entry name" value="26kDa_periplasmic_antigen"/>
</dbReference>
<keyword evidence="1" id="KW-1133">Transmembrane helix</keyword>
<protein>
    <submittedName>
        <fullName evidence="2">DUF541 domain-containing protein</fullName>
    </submittedName>
</protein>
<dbReference type="OrthoDB" id="9813144at2"/>
<dbReference type="Gene3D" id="3.30.70.2970">
    <property type="entry name" value="Protein of unknown function (DUF541), domain 2"/>
    <property type="match status" value="1"/>
</dbReference>
<reference evidence="2 3" key="1">
    <citation type="submission" date="2018-09" db="EMBL/GenBank/DDBJ databases">
        <title>Discovery and Ecogenomic Context for Candidatus Cryosericales, a Global Caldiserica Order Active in Thawing Permafrost.</title>
        <authorList>
            <person name="Martinez M.A."/>
            <person name="Woodcroft B.J."/>
            <person name="Ignacio Espinoza J.C."/>
            <person name="Zayed A."/>
            <person name="Singleton C.M."/>
            <person name="Boyd J."/>
            <person name="Li Y.-F."/>
            <person name="Purvine S."/>
            <person name="Maughan H."/>
            <person name="Hodgkins S.B."/>
            <person name="Anderson D."/>
            <person name="Sederholm M."/>
            <person name="Temperton B."/>
            <person name="Saleska S.R."/>
            <person name="Tyson G.W."/>
            <person name="Rich V.I."/>
        </authorList>
    </citation>
    <scope>NUCLEOTIDE SEQUENCE [LARGE SCALE GENOMIC DNA]</scope>
    <source>
        <strain evidence="2 3">SMC7</strain>
    </source>
</reference>
<dbReference type="AlphaFoldDB" id="A0A398D388"/>
<dbReference type="Gene3D" id="3.30.110.170">
    <property type="entry name" value="Protein of unknown function (DUF541), domain 1"/>
    <property type="match status" value="1"/>
</dbReference>
<evidence type="ECO:0000313" key="2">
    <source>
        <dbReference type="EMBL" id="RIE06707.1"/>
    </source>
</evidence>
<dbReference type="Pfam" id="PF04402">
    <property type="entry name" value="SIMPL"/>
    <property type="match status" value="1"/>
</dbReference>
<dbReference type="InterPro" id="IPR007497">
    <property type="entry name" value="SIMPL/DUF541"/>
</dbReference>
<feature type="transmembrane region" description="Helical" evidence="1">
    <location>
        <begin position="6"/>
        <end position="27"/>
    </location>
</feature>
<dbReference type="PANTHER" id="PTHR34387:SF2">
    <property type="entry name" value="SLR1258 PROTEIN"/>
    <property type="match status" value="1"/>
</dbReference>
<dbReference type="EMBL" id="QXIS01000006">
    <property type="protein sequence ID" value="RIE06707.1"/>
    <property type="molecule type" value="Genomic_DNA"/>
</dbReference>
<accession>A0A398D388</accession>
<comment type="caution">
    <text evidence="2">The sequence shown here is derived from an EMBL/GenBank/DDBJ whole genome shotgun (WGS) entry which is preliminary data.</text>
</comment>
<dbReference type="Proteomes" id="UP000266328">
    <property type="component" value="Unassembled WGS sequence"/>
</dbReference>